<dbReference type="PROSITE" id="PS50928">
    <property type="entry name" value="ABC_TM1"/>
    <property type="match status" value="1"/>
</dbReference>
<name>A0A398CP20_9BACL</name>
<dbReference type="SUPFAM" id="SSF161098">
    <property type="entry name" value="MetI-like"/>
    <property type="match status" value="1"/>
</dbReference>
<dbReference type="RefSeq" id="WP_119151540.1">
    <property type="nucleotide sequence ID" value="NZ_JBHSOV010000041.1"/>
</dbReference>
<evidence type="ECO:0000256" key="6">
    <source>
        <dbReference type="ARBA" id="ARBA00023136"/>
    </source>
</evidence>
<feature type="transmembrane region" description="Helical" evidence="7">
    <location>
        <begin position="275"/>
        <end position="303"/>
    </location>
</feature>
<dbReference type="InterPro" id="IPR000515">
    <property type="entry name" value="MetI-like"/>
</dbReference>
<evidence type="ECO:0000256" key="4">
    <source>
        <dbReference type="ARBA" id="ARBA00022692"/>
    </source>
</evidence>
<comment type="subcellular location">
    <subcellularLocation>
        <location evidence="1 7">Cell membrane</location>
        <topology evidence="1 7">Multi-pass membrane protein</topology>
    </subcellularLocation>
</comment>
<evidence type="ECO:0000313" key="9">
    <source>
        <dbReference type="EMBL" id="RIE01281.1"/>
    </source>
</evidence>
<sequence length="308" mass="34305">MIRKNTSTLSRWKKAAVHLFPVPALAVYIAFIVVPIVTAFGYSLYDWKGMNKGEFIGLGNFKTLFTMEPFNTMFWRAFGHNLYLFAFKMIILNGLSFILAYIIYTKIRGAGFFKIAFFLPRLLSVIVVGFLWKMMLNPNNGIVNVFLKKVGLSDWTMPWLGDTRTALSSIATANVWFDLGFFVLLFLAGLQSMSSEVIEAAKMDGAIGIRLFRSIILPLIKPSLMIIVVLTFIHSFEAFELVYAMEGSSGAPVYSTDLLAVYFYRIAFGGSSADVVAVGLGSALAVVLFFIIALLSSLSLFVFRKEEA</sequence>
<dbReference type="PANTHER" id="PTHR43227:SF8">
    <property type="entry name" value="DIACETYLCHITOBIOSE UPTAKE SYSTEM PERMEASE PROTEIN DASB"/>
    <property type="match status" value="1"/>
</dbReference>
<evidence type="ECO:0000256" key="5">
    <source>
        <dbReference type="ARBA" id="ARBA00022989"/>
    </source>
</evidence>
<keyword evidence="2 7" id="KW-0813">Transport</keyword>
<keyword evidence="10" id="KW-1185">Reference proteome</keyword>
<dbReference type="EMBL" id="QXJM01000040">
    <property type="protein sequence ID" value="RIE01281.1"/>
    <property type="molecule type" value="Genomic_DNA"/>
</dbReference>
<evidence type="ECO:0000256" key="3">
    <source>
        <dbReference type="ARBA" id="ARBA00022475"/>
    </source>
</evidence>
<gene>
    <name evidence="9" type="ORF">D3H35_23125</name>
</gene>
<evidence type="ECO:0000256" key="7">
    <source>
        <dbReference type="RuleBase" id="RU363032"/>
    </source>
</evidence>
<feature type="transmembrane region" description="Helical" evidence="7">
    <location>
        <begin position="111"/>
        <end position="132"/>
    </location>
</feature>
<keyword evidence="5 7" id="KW-1133">Transmembrane helix</keyword>
<evidence type="ECO:0000256" key="2">
    <source>
        <dbReference type="ARBA" id="ARBA00022448"/>
    </source>
</evidence>
<dbReference type="OrthoDB" id="5174895at2"/>
<dbReference type="GO" id="GO:0005886">
    <property type="term" value="C:plasma membrane"/>
    <property type="evidence" value="ECO:0007669"/>
    <property type="project" value="UniProtKB-SubCell"/>
</dbReference>
<keyword evidence="4 7" id="KW-0812">Transmembrane</keyword>
<evidence type="ECO:0000256" key="1">
    <source>
        <dbReference type="ARBA" id="ARBA00004651"/>
    </source>
</evidence>
<feature type="domain" description="ABC transmembrane type-1" evidence="8">
    <location>
        <begin position="78"/>
        <end position="299"/>
    </location>
</feature>
<reference evidence="9 10" key="1">
    <citation type="submission" date="2018-09" db="EMBL/GenBank/DDBJ databases">
        <title>Cohnella cavernae sp. nov., isolated from a karst cave.</title>
        <authorList>
            <person name="Zhu H."/>
        </authorList>
    </citation>
    <scope>NUCLEOTIDE SEQUENCE [LARGE SCALE GENOMIC DNA]</scope>
    <source>
        <strain evidence="9 10">K2E09-144</strain>
    </source>
</reference>
<proteinExistence type="inferred from homology"/>
<comment type="caution">
    <text evidence="9">The sequence shown here is derived from an EMBL/GenBank/DDBJ whole genome shotgun (WGS) entry which is preliminary data.</text>
</comment>
<accession>A0A398CP20</accession>
<evidence type="ECO:0000313" key="10">
    <source>
        <dbReference type="Proteomes" id="UP000266340"/>
    </source>
</evidence>
<dbReference type="Gene3D" id="1.10.3720.10">
    <property type="entry name" value="MetI-like"/>
    <property type="match status" value="1"/>
</dbReference>
<keyword evidence="3" id="KW-1003">Cell membrane</keyword>
<dbReference type="GO" id="GO:0055085">
    <property type="term" value="P:transmembrane transport"/>
    <property type="evidence" value="ECO:0007669"/>
    <property type="project" value="InterPro"/>
</dbReference>
<dbReference type="Proteomes" id="UP000266340">
    <property type="component" value="Unassembled WGS sequence"/>
</dbReference>
<dbReference type="InterPro" id="IPR050809">
    <property type="entry name" value="UgpAE/MalFG_permease"/>
</dbReference>
<dbReference type="InterPro" id="IPR035906">
    <property type="entry name" value="MetI-like_sf"/>
</dbReference>
<evidence type="ECO:0000259" key="8">
    <source>
        <dbReference type="PROSITE" id="PS50928"/>
    </source>
</evidence>
<dbReference type="CDD" id="cd06261">
    <property type="entry name" value="TM_PBP2"/>
    <property type="match status" value="1"/>
</dbReference>
<feature type="transmembrane region" description="Helical" evidence="7">
    <location>
        <begin position="166"/>
        <end position="190"/>
    </location>
</feature>
<keyword evidence="6 7" id="KW-0472">Membrane</keyword>
<dbReference type="AlphaFoldDB" id="A0A398CP20"/>
<dbReference type="PANTHER" id="PTHR43227">
    <property type="entry name" value="BLL4140 PROTEIN"/>
    <property type="match status" value="1"/>
</dbReference>
<feature type="transmembrane region" description="Helical" evidence="7">
    <location>
        <begin position="82"/>
        <end position="104"/>
    </location>
</feature>
<dbReference type="Pfam" id="PF00528">
    <property type="entry name" value="BPD_transp_1"/>
    <property type="match status" value="1"/>
</dbReference>
<protein>
    <submittedName>
        <fullName evidence="9">Sugar ABC transporter permease</fullName>
    </submittedName>
</protein>
<comment type="similarity">
    <text evidence="7">Belongs to the binding-protein-dependent transport system permease family.</text>
</comment>
<feature type="transmembrane region" description="Helical" evidence="7">
    <location>
        <begin position="211"/>
        <end position="233"/>
    </location>
</feature>
<organism evidence="9 10">
    <name type="scientific">Cohnella faecalis</name>
    <dbReference type="NCBI Taxonomy" id="2315694"/>
    <lineage>
        <taxon>Bacteria</taxon>
        <taxon>Bacillati</taxon>
        <taxon>Bacillota</taxon>
        <taxon>Bacilli</taxon>
        <taxon>Bacillales</taxon>
        <taxon>Paenibacillaceae</taxon>
        <taxon>Cohnella</taxon>
    </lineage>
</organism>
<feature type="transmembrane region" description="Helical" evidence="7">
    <location>
        <begin position="20"/>
        <end position="45"/>
    </location>
</feature>